<feature type="domain" description="SHOCT" evidence="2">
    <location>
        <begin position="105"/>
        <end position="131"/>
    </location>
</feature>
<protein>
    <submittedName>
        <fullName evidence="3">SHOCT domain-containing protein</fullName>
    </submittedName>
</protein>
<keyword evidence="1" id="KW-0472">Membrane</keyword>
<gene>
    <name evidence="3" type="ORF">IAB93_03975</name>
</gene>
<feature type="transmembrane region" description="Helical" evidence="1">
    <location>
        <begin position="73"/>
        <end position="94"/>
    </location>
</feature>
<name>A0A9D9N9I7_9BACT</name>
<evidence type="ECO:0000313" key="4">
    <source>
        <dbReference type="Proteomes" id="UP000823597"/>
    </source>
</evidence>
<accession>A0A9D9N9I7</accession>
<dbReference type="Proteomes" id="UP000823597">
    <property type="component" value="Unassembled WGS sequence"/>
</dbReference>
<evidence type="ECO:0000259" key="2">
    <source>
        <dbReference type="Pfam" id="PF09851"/>
    </source>
</evidence>
<proteinExistence type="predicted"/>
<dbReference type="EMBL" id="JADIME010000041">
    <property type="protein sequence ID" value="MBO8465139.1"/>
    <property type="molecule type" value="Genomic_DNA"/>
</dbReference>
<sequence length="133" mass="14140">MGAKAIRILSIIGTILFGILTADLIAAIGMVDEDTLESITEVADFVGGLGVLAGTSDTSVEAMQNLEDVVYELVGVSLLSCVLGLILSICGCFVKVSKPKDVNTELLKLGELRDKGIISNDELEAKKRELLMR</sequence>
<reference evidence="3" key="2">
    <citation type="journal article" date="2021" name="PeerJ">
        <title>Extensive microbial diversity within the chicken gut microbiome revealed by metagenomics and culture.</title>
        <authorList>
            <person name="Gilroy R."/>
            <person name="Ravi A."/>
            <person name="Getino M."/>
            <person name="Pursley I."/>
            <person name="Horton D.L."/>
            <person name="Alikhan N.F."/>
            <person name="Baker D."/>
            <person name="Gharbi K."/>
            <person name="Hall N."/>
            <person name="Watson M."/>
            <person name="Adriaenssens E.M."/>
            <person name="Foster-Nyarko E."/>
            <person name="Jarju S."/>
            <person name="Secka A."/>
            <person name="Antonio M."/>
            <person name="Oren A."/>
            <person name="Chaudhuri R.R."/>
            <person name="La Ragione R."/>
            <person name="Hildebrand F."/>
            <person name="Pallen M.J."/>
        </authorList>
    </citation>
    <scope>NUCLEOTIDE SEQUENCE</scope>
    <source>
        <strain evidence="3">10037</strain>
    </source>
</reference>
<reference evidence="3" key="1">
    <citation type="submission" date="2020-10" db="EMBL/GenBank/DDBJ databases">
        <authorList>
            <person name="Gilroy R."/>
        </authorList>
    </citation>
    <scope>NUCLEOTIDE SEQUENCE</scope>
    <source>
        <strain evidence="3">10037</strain>
    </source>
</reference>
<keyword evidence="1" id="KW-1133">Transmembrane helix</keyword>
<dbReference type="AlphaFoldDB" id="A0A9D9N9I7"/>
<evidence type="ECO:0000313" key="3">
    <source>
        <dbReference type="EMBL" id="MBO8465139.1"/>
    </source>
</evidence>
<dbReference type="InterPro" id="IPR018649">
    <property type="entry name" value="SHOCT"/>
</dbReference>
<feature type="transmembrane region" description="Helical" evidence="1">
    <location>
        <begin position="7"/>
        <end position="31"/>
    </location>
</feature>
<evidence type="ECO:0000256" key="1">
    <source>
        <dbReference type="SAM" id="Phobius"/>
    </source>
</evidence>
<keyword evidence="1" id="KW-0812">Transmembrane</keyword>
<dbReference type="Pfam" id="PF09851">
    <property type="entry name" value="SHOCT"/>
    <property type="match status" value="1"/>
</dbReference>
<organism evidence="3 4">
    <name type="scientific">Candidatus Merdivivens pullistercoris</name>
    <dbReference type="NCBI Taxonomy" id="2840873"/>
    <lineage>
        <taxon>Bacteria</taxon>
        <taxon>Pseudomonadati</taxon>
        <taxon>Bacteroidota</taxon>
        <taxon>Bacteroidia</taxon>
        <taxon>Bacteroidales</taxon>
        <taxon>Muribaculaceae</taxon>
        <taxon>Muribaculaceae incertae sedis</taxon>
        <taxon>Candidatus Merdivivens</taxon>
    </lineage>
</organism>
<comment type="caution">
    <text evidence="3">The sequence shown here is derived from an EMBL/GenBank/DDBJ whole genome shotgun (WGS) entry which is preliminary data.</text>
</comment>